<evidence type="ECO:0000256" key="2">
    <source>
        <dbReference type="ARBA" id="ARBA00044777"/>
    </source>
</evidence>
<keyword evidence="3" id="KW-0132">Cell division</keyword>
<evidence type="ECO:0000256" key="1">
    <source>
        <dbReference type="ARBA" id="ARBA00022829"/>
    </source>
</evidence>
<dbReference type="PANTHER" id="PTHR33969">
    <property type="entry name" value="SEGREGATION AND CONDENSATION PROTEIN A"/>
    <property type="match status" value="1"/>
</dbReference>
<dbReference type="Pfam" id="PF02616">
    <property type="entry name" value="SMC_ScpA"/>
    <property type="match status" value="1"/>
</dbReference>
<keyword evidence="1 3" id="KW-0159">Chromosome partition</keyword>
<dbReference type="InterPro" id="IPR023093">
    <property type="entry name" value="ScpA-like_C"/>
</dbReference>
<keyword evidence="3" id="KW-0131">Cell cycle</keyword>
<comment type="subcellular location">
    <subcellularLocation>
        <location evidence="3">Cytoplasm</location>
    </subcellularLocation>
    <text evidence="3">Associated with two foci at the outer edges of the nucleoid region in young cells, and at four foci within both cell halves in older cells.</text>
</comment>
<reference evidence="4 5" key="1">
    <citation type="submission" date="2022-10" db="EMBL/GenBank/DDBJ databases">
        <title>Weissella fermenti sp. nov., isolated from fermented cabbage.</title>
        <authorList>
            <person name="Lee J.K."/>
            <person name="Baek J.H."/>
            <person name="Choi D.G."/>
            <person name="Kim J.M."/>
            <person name="Jeon C.O."/>
        </authorList>
    </citation>
    <scope>NUCLEOTIDE SEQUENCE [LARGE SCALE GENOMIC DNA]</scope>
    <source>
        <strain evidence="4 5">KACC 18534</strain>
    </source>
</reference>
<sequence>MTDVLTYHLEDFDGPLDLLLHLIKINEMDIFDIPIVDITQQYLEFLHTAEAHNLDVGGDFLVMAATLMAIKASYLLPQPEIFDPDAELDPLLEQGDPREELMQQLLEYQQYQEAAEDLRELEGARQLQFSRAAMDVPDDIDAAPLPVGLELEDLQAAFTRLLQKRTVKEQRGQTRTMRNETWSVRQQMNLVMQRVMEERDVTFDSLFGPDDSRDKIVTTFLGLLELVRHQHILVDQAEKFGTIRFTPGELPYTFKEEGN</sequence>
<name>A0ABT3E3F8_9LACO</name>
<dbReference type="Gene3D" id="1.10.10.580">
    <property type="entry name" value="Structural maintenance of chromosome 1. Chain E"/>
    <property type="match status" value="1"/>
</dbReference>
<evidence type="ECO:0000313" key="4">
    <source>
        <dbReference type="EMBL" id="MCW0952953.1"/>
    </source>
</evidence>
<comment type="caution">
    <text evidence="4">The sequence shown here is derived from an EMBL/GenBank/DDBJ whole genome shotgun (WGS) entry which is preliminary data.</text>
</comment>
<keyword evidence="3" id="KW-0963">Cytoplasm</keyword>
<dbReference type="PANTHER" id="PTHR33969:SF2">
    <property type="entry name" value="SEGREGATION AND CONDENSATION PROTEIN A"/>
    <property type="match status" value="1"/>
</dbReference>
<evidence type="ECO:0000256" key="3">
    <source>
        <dbReference type="HAMAP-Rule" id="MF_01805"/>
    </source>
</evidence>
<dbReference type="InterPro" id="IPR003768">
    <property type="entry name" value="ScpA"/>
</dbReference>
<dbReference type="EMBL" id="JAOZFE010000002">
    <property type="protein sequence ID" value="MCW0952953.1"/>
    <property type="molecule type" value="Genomic_DNA"/>
</dbReference>
<comment type="similarity">
    <text evidence="3">Belongs to the ScpA family.</text>
</comment>
<protein>
    <recommendedName>
        <fullName evidence="2 3">Segregation and condensation protein A</fullName>
    </recommendedName>
</protein>
<comment type="function">
    <text evidence="3">Participates in chromosomal partition during cell division. May act via the formation of a condensin-like complex containing Smc and ScpB that pull DNA away from mid-cell into both cell halves.</text>
</comment>
<dbReference type="HAMAP" id="MF_01805">
    <property type="entry name" value="ScpA"/>
    <property type="match status" value="1"/>
</dbReference>
<dbReference type="Proteomes" id="UP001526225">
    <property type="component" value="Unassembled WGS sequence"/>
</dbReference>
<keyword evidence="5" id="KW-1185">Reference proteome</keyword>
<evidence type="ECO:0000313" key="5">
    <source>
        <dbReference type="Proteomes" id="UP001526225"/>
    </source>
</evidence>
<organism evidence="4 5">
    <name type="scientific">Weissella ceti</name>
    <dbReference type="NCBI Taxonomy" id="759620"/>
    <lineage>
        <taxon>Bacteria</taxon>
        <taxon>Bacillati</taxon>
        <taxon>Bacillota</taxon>
        <taxon>Bacilli</taxon>
        <taxon>Lactobacillales</taxon>
        <taxon>Lactobacillaceae</taxon>
        <taxon>Weissella</taxon>
    </lineage>
</organism>
<accession>A0ABT3E3F8</accession>
<comment type="subunit">
    <text evidence="3">Component of a cohesin-like complex composed of ScpA, ScpB and the Smc homodimer, in which ScpA and ScpB bind to the head domain of Smc. The presence of the three proteins is required for the association of the complex with DNA.</text>
</comment>
<dbReference type="RefSeq" id="WP_213408246.1">
    <property type="nucleotide sequence ID" value="NZ_CP074441.1"/>
</dbReference>
<gene>
    <name evidence="3" type="primary">scpA</name>
    <name evidence="4" type="ORF">OIT44_02560</name>
</gene>
<proteinExistence type="inferred from homology"/>
<dbReference type="Gene3D" id="6.10.250.2410">
    <property type="match status" value="1"/>
</dbReference>